<keyword evidence="3" id="KW-1185">Reference proteome</keyword>
<dbReference type="Proteomes" id="UP000232587">
    <property type="component" value="Unassembled WGS sequence"/>
</dbReference>
<protein>
    <submittedName>
        <fullName evidence="2">Uncharacterized protein</fullName>
    </submittedName>
</protein>
<accession>A0A2N0H5J9</accession>
<evidence type="ECO:0000256" key="1">
    <source>
        <dbReference type="SAM" id="SignalP"/>
    </source>
</evidence>
<reference evidence="2 3" key="1">
    <citation type="submission" date="2017-11" db="EMBL/GenBank/DDBJ databases">
        <title>Genomic Encyclopedia of Type Strains, Phase III (KMG-III): the genomes of soil and plant-associated and newly described type strains.</title>
        <authorList>
            <person name="Whitman W."/>
        </authorList>
    </citation>
    <scope>NUCLEOTIDE SEQUENCE [LARGE SCALE GENOMIC DNA]</scope>
    <source>
        <strain evidence="2 3">CGMCC 1.12274</strain>
    </source>
</reference>
<dbReference type="AlphaFoldDB" id="A0A2N0H5J9"/>
<dbReference type="RefSeq" id="WP_232730259.1">
    <property type="nucleotide sequence ID" value="NZ_PHUF01000005.1"/>
</dbReference>
<organism evidence="2 3">
    <name type="scientific">Novosphingobium kunmingense</name>
    <dbReference type="NCBI Taxonomy" id="1211806"/>
    <lineage>
        <taxon>Bacteria</taxon>
        <taxon>Pseudomonadati</taxon>
        <taxon>Pseudomonadota</taxon>
        <taxon>Alphaproteobacteria</taxon>
        <taxon>Sphingomonadales</taxon>
        <taxon>Sphingomonadaceae</taxon>
        <taxon>Novosphingobium</taxon>
    </lineage>
</organism>
<keyword evidence="1" id="KW-0732">Signal</keyword>
<evidence type="ECO:0000313" key="3">
    <source>
        <dbReference type="Proteomes" id="UP000232587"/>
    </source>
</evidence>
<sequence length="281" mass="29251">MIHSFKLAALPILAICAAAPSLAVGADSPAPAALAPTYADLADLADGTPLVVRAQVRKAVAVEPERARNVKPGYIRTFVEARTEALIGGNRALGEQLLYLVDVKADSKGKLPSLKKKSVILFARPVAGRPAELQLVSPDAQLAWDAATEARIKTILGEFYAAGAPPRITGVREALHVSGNLAGESESQIFLASASGEPAAITVARQAGRAPAMNASFSELVGAGQGLPARDTLAWYRLACFLPPALPAGANIAESADDRSAAARDYRAVIDALGSCPRTRR</sequence>
<comment type="caution">
    <text evidence="2">The sequence shown here is derived from an EMBL/GenBank/DDBJ whole genome shotgun (WGS) entry which is preliminary data.</text>
</comment>
<feature type="signal peptide" evidence="1">
    <location>
        <begin position="1"/>
        <end position="23"/>
    </location>
</feature>
<name>A0A2N0H5J9_9SPHN</name>
<dbReference type="EMBL" id="PHUF01000005">
    <property type="protein sequence ID" value="PKB14209.1"/>
    <property type="molecule type" value="Genomic_DNA"/>
</dbReference>
<gene>
    <name evidence="2" type="ORF">B0I00_2841</name>
</gene>
<feature type="chain" id="PRO_5014864400" evidence="1">
    <location>
        <begin position="24"/>
        <end position="281"/>
    </location>
</feature>
<evidence type="ECO:0000313" key="2">
    <source>
        <dbReference type="EMBL" id="PKB14209.1"/>
    </source>
</evidence>
<proteinExistence type="predicted"/>